<sequence>YPPNPQFTRPSSIIFISRSSNLEVDLQITQETYSQTMSDPIRSSDYSGHSKSGKDAIEIPVKEDVNRAAIASLERRRKAKEEREAREKADREAREKAERGK</sequence>
<accession>A0A084B6Q6</accession>
<keyword evidence="3" id="KW-1185">Reference proteome</keyword>
<dbReference type="HOGENOM" id="CLU_2298507_0_0_1"/>
<name>A0A084B6Q6_STACB</name>
<evidence type="ECO:0000313" key="3">
    <source>
        <dbReference type="Proteomes" id="UP000028045"/>
    </source>
</evidence>
<feature type="compositionally biased region" description="Basic and acidic residues" evidence="1">
    <location>
        <begin position="79"/>
        <end position="101"/>
    </location>
</feature>
<reference evidence="2 3" key="1">
    <citation type="journal article" date="2014" name="BMC Genomics">
        <title>Comparative genome sequencing reveals chemotype-specific gene clusters in the toxigenic black mold Stachybotrys.</title>
        <authorList>
            <person name="Semeiks J."/>
            <person name="Borek D."/>
            <person name="Otwinowski Z."/>
            <person name="Grishin N.V."/>
        </authorList>
    </citation>
    <scope>NUCLEOTIDE SEQUENCE [LARGE SCALE GENOMIC DNA]</scope>
    <source>
        <strain evidence="3">CBS 109288 / IBT 7711</strain>
    </source>
</reference>
<dbReference type="AlphaFoldDB" id="A0A084B6Q6"/>
<proteinExistence type="predicted"/>
<evidence type="ECO:0000313" key="2">
    <source>
        <dbReference type="EMBL" id="KEY73235.1"/>
    </source>
</evidence>
<evidence type="ECO:0000256" key="1">
    <source>
        <dbReference type="SAM" id="MobiDB-lite"/>
    </source>
</evidence>
<feature type="compositionally biased region" description="Basic and acidic residues" evidence="1">
    <location>
        <begin position="52"/>
        <end position="66"/>
    </location>
</feature>
<feature type="region of interest" description="Disordered" evidence="1">
    <location>
        <begin position="33"/>
        <end position="101"/>
    </location>
</feature>
<dbReference type="Proteomes" id="UP000028045">
    <property type="component" value="Unassembled WGS sequence"/>
</dbReference>
<dbReference type="EMBL" id="KL647870">
    <property type="protein sequence ID" value="KEY73235.1"/>
    <property type="molecule type" value="Genomic_DNA"/>
</dbReference>
<gene>
    <name evidence="2" type="ORF">S7711_11488</name>
</gene>
<feature type="non-terminal residue" evidence="2">
    <location>
        <position position="1"/>
    </location>
</feature>
<protein>
    <submittedName>
        <fullName evidence="2">Uncharacterized protein</fullName>
    </submittedName>
</protein>
<dbReference type="OrthoDB" id="5234302at2759"/>
<organism evidence="2 3">
    <name type="scientific">Stachybotrys chartarum (strain CBS 109288 / IBT 7711)</name>
    <name type="common">Toxic black mold</name>
    <name type="synonym">Stilbospora chartarum</name>
    <dbReference type="NCBI Taxonomy" id="1280523"/>
    <lineage>
        <taxon>Eukaryota</taxon>
        <taxon>Fungi</taxon>
        <taxon>Dikarya</taxon>
        <taxon>Ascomycota</taxon>
        <taxon>Pezizomycotina</taxon>
        <taxon>Sordariomycetes</taxon>
        <taxon>Hypocreomycetidae</taxon>
        <taxon>Hypocreales</taxon>
        <taxon>Stachybotryaceae</taxon>
        <taxon>Stachybotrys</taxon>
    </lineage>
</organism>